<accession>A0A1V6QPX4</accession>
<comment type="caution">
    <text evidence="3">The sequence shown here is derived from an EMBL/GenBank/DDBJ whole genome shotgun (WGS) entry which is preliminary data.</text>
</comment>
<keyword evidence="4" id="KW-1185">Reference proteome</keyword>
<proteinExistence type="predicted"/>
<dbReference type="EMBL" id="MDYO01000057">
    <property type="protein sequence ID" value="OQD91211.1"/>
    <property type="molecule type" value="Genomic_DNA"/>
</dbReference>
<feature type="signal peptide" evidence="2">
    <location>
        <begin position="1"/>
        <end position="17"/>
    </location>
</feature>
<evidence type="ECO:0000313" key="4">
    <source>
        <dbReference type="Proteomes" id="UP000191612"/>
    </source>
</evidence>
<evidence type="ECO:0000256" key="1">
    <source>
        <dbReference type="SAM" id="MobiDB-lite"/>
    </source>
</evidence>
<dbReference type="Proteomes" id="UP000191612">
    <property type="component" value="Unassembled WGS sequence"/>
</dbReference>
<protein>
    <submittedName>
        <fullName evidence="3">Uncharacterized protein</fullName>
    </submittedName>
</protein>
<evidence type="ECO:0000313" key="3">
    <source>
        <dbReference type="EMBL" id="OQD91211.1"/>
    </source>
</evidence>
<evidence type="ECO:0000256" key="2">
    <source>
        <dbReference type="SAM" id="SignalP"/>
    </source>
</evidence>
<reference evidence="4" key="1">
    <citation type="journal article" date="2017" name="Nat. Microbiol.">
        <title>Global analysis of biosynthetic gene clusters reveals vast potential of secondary metabolite production in Penicillium species.</title>
        <authorList>
            <person name="Nielsen J.C."/>
            <person name="Grijseels S."/>
            <person name="Prigent S."/>
            <person name="Ji B."/>
            <person name="Dainat J."/>
            <person name="Nielsen K.F."/>
            <person name="Frisvad J.C."/>
            <person name="Workman M."/>
            <person name="Nielsen J."/>
        </authorList>
    </citation>
    <scope>NUCLEOTIDE SEQUENCE [LARGE SCALE GENOMIC DNA]</scope>
    <source>
        <strain evidence="4">IBT 29525</strain>
    </source>
</reference>
<keyword evidence="2" id="KW-0732">Signal</keyword>
<sequence>MLLTLAVWLIFKSSSDLEDSIERAFNRLTRRQPQKDLEKGQPPRLSAPRRTAMFRKRS</sequence>
<dbReference type="AlphaFoldDB" id="A0A1V6QPX4"/>
<organism evidence="3 4">
    <name type="scientific">Penicillium solitum</name>
    <dbReference type="NCBI Taxonomy" id="60172"/>
    <lineage>
        <taxon>Eukaryota</taxon>
        <taxon>Fungi</taxon>
        <taxon>Dikarya</taxon>
        <taxon>Ascomycota</taxon>
        <taxon>Pezizomycotina</taxon>
        <taxon>Eurotiomycetes</taxon>
        <taxon>Eurotiomycetidae</taxon>
        <taxon>Eurotiales</taxon>
        <taxon>Aspergillaceae</taxon>
        <taxon>Penicillium</taxon>
    </lineage>
</organism>
<feature type="region of interest" description="Disordered" evidence="1">
    <location>
        <begin position="31"/>
        <end position="58"/>
    </location>
</feature>
<gene>
    <name evidence="3" type="ORF">PENSOL_c057G06265</name>
</gene>
<name>A0A1V6QPX4_9EURO</name>
<feature type="chain" id="PRO_5012573803" evidence="2">
    <location>
        <begin position="18"/>
        <end position="58"/>
    </location>
</feature>